<feature type="compositionally biased region" description="Polar residues" evidence="1">
    <location>
        <begin position="55"/>
        <end position="73"/>
    </location>
</feature>
<accession>A0A430L163</accession>
<feature type="compositionally biased region" description="Polar residues" evidence="1">
    <location>
        <begin position="800"/>
        <end position="811"/>
    </location>
</feature>
<dbReference type="AlphaFoldDB" id="A0A430L163"/>
<feature type="region of interest" description="Disordered" evidence="1">
    <location>
        <begin position="800"/>
        <end position="825"/>
    </location>
</feature>
<feature type="compositionally biased region" description="Polar residues" evidence="1">
    <location>
        <begin position="849"/>
        <end position="859"/>
    </location>
</feature>
<keyword evidence="3" id="KW-1185">Reference proteome</keyword>
<comment type="caution">
    <text evidence="2">The sequence shown here is derived from an EMBL/GenBank/DDBJ whole genome shotgun (WGS) entry which is preliminary data.</text>
</comment>
<feature type="region of interest" description="Disordered" evidence="1">
    <location>
        <begin position="1"/>
        <end position="83"/>
    </location>
</feature>
<protein>
    <submittedName>
        <fullName evidence="2">Uncharacterized protein</fullName>
    </submittedName>
</protein>
<evidence type="ECO:0000313" key="2">
    <source>
        <dbReference type="EMBL" id="RTE69473.1"/>
    </source>
</evidence>
<feature type="region of interest" description="Disordered" evidence="1">
    <location>
        <begin position="118"/>
        <end position="159"/>
    </location>
</feature>
<feature type="compositionally biased region" description="Polar residues" evidence="1">
    <location>
        <begin position="95"/>
        <end position="107"/>
    </location>
</feature>
<feature type="region of interest" description="Disordered" evidence="1">
    <location>
        <begin position="88"/>
        <end position="107"/>
    </location>
</feature>
<sequence length="943" mass="105669">MQGSSEAVAPATTGLSDTDKEVQATAHCQGRDPALSEREFTAQPQDESPLPNWVVSENQCSAQGVSYPPQNDPISPVPFHQGYTQQAVGDWRGTDSGSPTSPITSGFSLARFDTATDHFPISTPASDTQLGSPAGHQQQPSSDSAKPPKPSPPSFIEVDSVRRQAEPYRLAIAEFPINLLTSSWSRGNNRPLDRNHVAHLCRSFLQGNLTRRAEENYIQVTCSAAAVDNIVSTIAGLDHHPDDRPVLSFKHWAGVNDEKPELMTGQHRIEALRDYVKQTGSGLDDLWWTCEFYNKDTLPVELDIKLRVNRRALTLPDSHGQIWLQLVSASDRDRTLFSPQKNKNKQALEKRMKDILCLRSETRFPISRLVTLWRNERWRPMITRWCRTQIGRVTFNISVWDRMASYRIDGAKLYEADASDPVVSYEQYWFDTFYQVLETLKTLPTPAAEAIQVSDWAKLAAGLGNKTYTATDVHQLFYPKDSSDGNDSAAPTSRQAGFFGLLDRKTYRDLFHHISQHQPALPFPDVQSLLRIKKDEGEIMTRVMDHVVRWVNAEPIDIVSRNESNKPLRRQDLMPGIERLMVTAYGANWWAQLKEEGGDDGGADDVATWLELRSRSLERQILEYVRRHVDKFKDPSTAHYLALMPEEEHDHSYAERFATDELWIGLFRVVQDTIGLVFRPVWQDSVSDRVGDLRGGDEAHNLHGETRRGPACAITRAICGQLGNIPEVRENPALRGVYASTELGTYIDQAVLAWAADRCRKALENNESDNGGPWSDEALRMIQMAYQKYEGLLSEMTATVSSNDQQQQPSQGFILMNKTSGVRGRNCRTRETAGLADLSLMQQLSYTATSPSPYSLQSSRNHHNGGKQGQGVTGYSPPQQLRPAAETSQSLQLPGEPVRGARVTQSRSRSKSLSDDQHNLGRSNLTQRAEWIDGPIAISGSRR</sequence>
<gene>
    <name evidence="2" type="ORF">BHE90_016147</name>
</gene>
<evidence type="ECO:0000256" key="1">
    <source>
        <dbReference type="SAM" id="MobiDB-lite"/>
    </source>
</evidence>
<dbReference type="EMBL" id="MIKF01000571">
    <property type="protein sequence ID" value="RTE69473.1"/>
    <property type="molecule type" value="Genomic_DNA"/>
</dbReference>
<feature type="region of interest" description="Disordered" evidence="1">
    <location>
        <begin position="849"/>
        <end position="943"/>
    </location>
</feature>
<dbReference type="Proteomes" id="UP000287124">
    <property type="component" value="Unassembled WGS sequence"/>
</dbReference>
<organism evidence="2 3">
    <name type="scientific">Fusarium euwallaceae</name>
    <dbReference type="NCBI Taxonomy" id="1147111"/>
    <lineage>
        <taxon>Eukaryota</taxon>
        <taxon>Fungi</taxon>
        <taxon>Dikarya</taxon>
        <taxon>Ascomycota</taxon>
        <taxon>Pezizomycotina</taxon>
        <taxon>Sordariomycetes</taxon>
        <taxon>Hypocreomycetidae</taxon>
        <taxon>Hypocreales</taxon>
        <taxon>Nectriaceae</taxon>
        <taxon>Fusarium</taxon>
        <taxon>Fusarium solani species complex</taxon>
    </lineage>
</organism>
<feature type="compositionally biased region" description="Polar residues" evidence="1">
    <location>
        <begin position="123"/>
        <end position="139"/>
    </location>
</feature>
<reference evidence="2 3" key="1">
    <citation type="submission" date="2017-06" db="EMBL/GenBank/DDBJ databases">
        <title>Comparative genomic analysis of Ambrosia Fusariam Clade fungi.</title>
        <authorList>
            <person name="Stajich J.E."/>
            <person name="Carrillo J."/>
            <person name="Kijimoto T."/>
            <person name="Eskalen A."/>
            <person name="O'Donnell K."/>
            <person name="Kasson M."/>
        </authorList>
    </citation>
    <scope>NUCLEOTIDE SEQUENCE [LARGE SCALE GENOMIC DNA]</scope>
    <source>
        <strain evidence="2 3">UCR1854</strain>
    </source>
</reference>
<proteinExistence type="predicted"/>
<name>A0A430L163_9HYPO</name>
<evidence type="ECO:0000313" key="3">
    <source>
        <dbReference type="Proteomes" id="UP000287124"/>
    </source>
</evidence>